<dbReference type="InterPro" id="IPR018289">
    <property type="entry name" value="MULE_transposase_dom"/>
</dbReference>
<accession>A0A445C8G4</accession>
<gene>
    <name evidence="4" type="ORF">Ahy_A07g033187</name>
</gene>
<feature type="domain" description="FAR1" evidence="2">
    <location>
        <begin position="125"/>
        <end position="215"/>
    </location>
</feature>
<evidence type="ECO:0000313" key="4">
    <source>
        <dbReference type="EMBL" id="RYR47234.1"/>
    </source>
</evidence>
<dbReference type="STRING" id="3818.A0A445C8G4"/>
<comment type="caution">
    <text evidence="4">The sequence shown here is derived from an EMBL/GenBank/DDBJ whole genome shotgun (WGS) entry which is preliminary data.</text>
</comment>
<evidence type="ECO:0000256" key="1">
    <source>
        <dbReference type="SAM" id="MobiDB-lite"/>
    </source>
</evidence>
<dbReference type="EMBL" id="SDMP01000007">
    <property type="protein sequence ID" value="RYR47234.1"/>
    <property type="molecule type" value="Genomic_DNA"/>
</dbReference>
<evidence type="ECO:0000259" key="3">
    <source>
        <dbReference type="Pfam" id="PF10551"/>
    </source>
</evidence>
<evidence type="ECO:0000259" key="2">
    <source>
        <dbReference type="Pfam" id="PF03101"/>
    </source>
</evidence>
<dbReference type="Pfam" id="PF10551">
    <property type="entry name" value="MULE"/>
    <property type="match status" value="1"/>
</dbReference>
<dbReference type="InterPro" id="IPR004330">
    <property type="entry name" value="FAR1_DNA_bnd_dom"/>
</dbReference>
<sequence length="614" mass="71330">MEHTPDNGGSNGGFNSGTREVRPPDLEVDDKMEERVFFDEMIEESDDTEEFQGMYQDEIEQEAVNSEDLGEQEFQAMFDGNDFSHEVDELYRIEDIENIAMVDFLNIGAHEMEYFHFPNLQIAFDFYNHYAKSVGFGARKSKTWKNSKGEYVKQLFVCSREGFRPEKYYNMENREREPKSETRCGCLARFVVRFVAYTGRWHVALFVESHNHDCLDPRDMYNEIARRRRHVLGDARAALRYLKNQKFEDTNLYYEHIVDAKGKNKYLCPVVVFSGVNHHNQTVVFGSALVTDESKEVYVWLLQQLLAAMKGKAPVSVITDGAPSMRFAIETVFLNAHHRLCAWHLIRNATSNVGNPKFTSMFKKCMLGDYEISVFEQKWFGMVEEFGVAEKNWIIDMYEKRHIYKEVEADYVSISGLPVLKTALEPLERWSKNAKTSTFDSSGVTWESIILSQYGCLMDWCRQLSYVASRRQERFYLVRDTVMSLIEDFKIEDEQEKQVGAEADYSDGIFPKNPQNCRSKCRPDEKVKRKPQRCSICRMEGHNKKSCPLAKDIQQQTNATSYGINRNHVEEGLDADAEMEFWASDLEEDYEEQEFWAGDSDASADMELSEEFSM</sequence>
<protein>
    <submittedName>
        <fullName evidence="4">Uncharacterized protein</fullName>
    </submittedName>
</protein>
<name>A0A445C8G4_ARAHY</name>
<feature type="domain" description="MULE transposase" evidence="3">
    <location>
        <begin position="263"/>
        <end position="348"/>
    </location>
</feature>
<keyword evidence="5" id="KW-1185">Reference proteome</keyword>
<dbReference type="AlphaFoldDB" id="A0A445C8G4"/>
<evidence type="ECO:0000313" key="5">
    <source>
        <dbReference type="Proteomes" id="UP000289738"/>
    </source>
</evidence>
<reference evidence="4 5" key="1">
    <citation type="submission" date="2019-01" db="EMBL/GenBank/DDBJ databases">
        <title>Sequencing of cultivated peanut Arachis hypogaea provides insights into genome evolution and oil improvement.</title>
        <authorList>
            <person name="Chen X."/>
        </authorList>
    </citation>
    <scope>NUCLEOTIDE SEQUENCE [LARGE SCALE GENOMIC DNA]</scope>
    <source>
        <strain evidence="5">cv. Fuhuasheng</strain>
        <tissue evidence="4">Leaves</tissue>
    </source>
</reference>
<dbReference type="PANTHER" id="PTHR47718">
    <property type="entry name" value="OS01G0519700 PROTEIN"/>
    <property type="match status" value="1"/>
</dbReference>
<proteinExistence type="predicted"/>
<feature type="compositionally biased region" description="Acidic residues" evidence="1">
    <location>
        <begin position="602"/>
        <end position="614"/>
    </location>
</feature>
<feature type="region of interest" description="Disordered" evidence="1">
    <location>
        <begin position="592"/>
        <end position="614"/>
    </location>
</feature>
<dbReference type="Pfam" id="PF03101">
    <property type="entry name" value="FAR1"/>
    <property type="match status" value="1"/>
</dbReference>
<feature type="region of interest" description="Disordered" evidence="1">
    <location>
        <begin position="1"/>
        <end position="30"/>
    </location>
</feature>
<organism evidence="4 5">
    <name type="scientific">Arachis hypogaea</name>
    <name type="common">Peanut</name>
    <dbReference type="NCBI Taxonomy" id="3818"/>
    <lineage>
        <taxon>Eukaryota</taxon>
        <taxon>Viridiplantae</taxon>
        <taxon>Streptophyta</taxon>
        <taxon>Embryophyta</taxon>
        <taxon>Tracheophyta</taxon>
        <taxon>Spermatophyta</taxon>
        <taxon>Magnoliopsida</taxon>
        <taxon>eudicotyledons</taxon>
        <taxon>Gunneridae</taxon>
        <taxon>Pentapetalae</taxon>
        <taxon>rosids</taxon>
        <taxon>fabids</taxon>
        <taxon>Fabales</taxon>
        <taxon>Fabaceae</taxon>
        <taxon>Papilionoideae</taxon>
        <taxon>50 kb inversion clade</taxon>
        <taxon>dalbergioids sensu lato</taxon>
        <taxon>Dalbergieae</taxon>
        <taxon>Pterocarpus clade</taxon>
        <taxon>Arachis</taxon>
    </lineage>
</organism>
<dbReference type="Proteomes" id="UP000289738">
    <property type="component" value="Chromosome A07"/>
</dbReference>